<evidence type="ECO:0000313" key="1">
    <source>
        <dbReference type="EnsemblPlants" id="TraesCS4A02G038600.1"/>
    </source>
</evidence>
<dbReference type="Gramene" id="TraesSTA4A03G02012440.1">
    <property type="protein sequence ID" value="TraesSTA4A03G02012440.1"/>
    <property type="gene ID" value="TraesSTA4A03G02012440"/>
</dbReference>
<dbReference type="Gramene" id="TraesCS4A02G038600.1">
    <property type="protein sequence ID" value="TraesCS4A02G038600.1"/>
    <property type="gene ID" value="TraesCS4A02G038600"/>
</dbReference>
<reference evidence="1" key="1">
    <citation type="submission" date="2018-08" db="EMBL/GenBank/DDBJ databases">
        <authorList>
            <person name="Rossello M."/>
        </authorList>
    </citation>
    <scope>NUCLEOTIDE SEQUENCE [LARGE SCALE GENOMIC DNA]</scope>
    <source>
        <strain evidence="1">cv. Chinese Spring</strain>
    </source>
</reference>
<dbReference type="Gramene" id="TraesCS4A03G0074300.1">
    <property type="protein sequence ID" value="TraesCS4A03G0074300.1.CDS"/>
    <property type="gene ID" value="TraesCS4A03G0074300"/>
</dbReference>
<dbReference type="Gramene" id="TraesJUL4A03G02035150.1">
    <property type="protein sequence ID" value="TraesJUL4A03G02035150.1"/>
    <property type="gene ID" value="TraesJUL4A03G02035150"/>
</dbReference>
<dbReference type="Proteomes" id="UP000019116">
    <property type="component" value="Chromosome 4A"/>
</dbReference>
<dbReference type="Gramene" id="TraesRN4A0100078000.1">
    <property type="protein sequence ID" value="TraesRN4A0100078000.1"/>
    <property type="gene ID" value="TraesRN4A0100078000"/>
</dbReference>
<dbReference type="Gramene" id="TraesLAC4A03G01969940.1">
    <property type="protein sequence ID" value="TraesLAC4A03G01969940.1"/>
    <property type="gene ID" value="TraesLAC4A03G01969940"/>
</dbReference>
<organism evidence="1">
    <name type="scientific">Triticum aestivum</name>
    <name type="common">Wheat</name>
    <dbReference type="NCBI Taxonomy" id="4565"/>
    <lineage>
        <taxon>Eukaryota</taxon>
        <taxon>Viridiplantae</taxon>
        <taxon>Streptophyta</taxon>
        <taxon>Embryophyta</taxon>
        <taxon>Tracheophyta</taxon>
        <taxon>Spermatophyta</taxon>
        <taxon>Magnoliopsida</taxon>
        <taxon>Liliopsida</taxon>
        <taxon>Poales</taxon>
        <taxon>Poaceae</taxon>
        <taxon>BOP clade</taxon>
        <taxon>Pooideae</taxon>
        <taxon>Triticodae</taxon>
        <taxon>Triticeae</taxon>
        <taxon>Triticinae</taxon>
        <taxon>Triticum</taxon>
    </lineage>
</organism>
<evidence type="ECO:0000313" key="2">
    <source>
        <dbReference type="Proteomes" id="UP000019116"/>
    </source>
</evidence>
<accession>A0A3B6HS62</accession>
<proteinExistence type="predicted"/>
<dbReference type="Gramene" id="TraesMAC4A03G02015970.1">
    <property type="protein sequence ID" value="TraesMAC4A03G02015970.1"/>
    <property type="gene ID" value="TraesMAC4A03G02015970"/>
</dbReference>
<keyword evidence="2" id="KW-1185">Reference proteome</keyword>
<dbReference type="EnsemblPlants" id="TraesCS4A02G038600.1">
    <property type="protein sequence ID" value="TraesCS4A02G038600.1"/>
    <property type="gene ID" value="TraesCS4A02G038600"/>
</dbReference>
<sequence length="100" mass="11107">MIGAARSESSQVLWSTMVLLPPMKISEVYSSMALLLSPTYGTYCKTTVKLQYIIPGFCTNSECVRRRPCHPPRYSWRSPWNGMSAAQIGSSHRCSPDGCS</sequence>
<dbReference type="Gramene" id="TraesJAG4A03G02023530.1">
    <property type="protein sequence ID" value="TraesJAG4A03G02023530.1"/>
    <property type="gene ID" value="TraesJAG4A03G02023530"/>
</dbReference>
<dbReference type="Gramene" id="TraesSYM4A03G02042060.1">
    <property type="protein sequence ID" value="TraesSYM4A03G02042060.1"/>
    <property type="gene ID" value="TraesSYM4A03G02042060"/>
</dbReference>
<name>A0A3B6HS62_WHEAT</name>
<dbReference type="AlphaFoldDB" id="A0A3B6HS62"/>
<dbReference type="Gramene" id="TraesARI4A03G02052070.1">
    <property type="protein sequence ID" value="TraesARI4A03G02052070.1"/>
    <property type="gene ID" value="TraesARI4A03G02052070"/>
</dbReference>
<dbReference type="Gramene" id="TraesLDM4A03G02015160.1">
    <property type="protein sequence ID" value="TraesLDM4A03G02015160.1"/>
    <property type="gene ID" value="TraesLDM4A03G02015160"/>
</dbReference>
<protein>
    <submittedName>
        <fullName evidence="1">Uncharacterized protein</fullName>
    </submittedName>
</protein>
<reference evidence="1" key="2">
    <citation type="submission" date="2018-10" db="UniProtKB">
        <authorList>
            <consortium name="EnsemblPlants"/>
        </authorList>
    </citation>
    <scope>IDENTIFICATION</scope>
</reference>
<dbReference type="Gramene" id="TraesNOR4A03G02043220.1">
    <property type="protein sequence ID" value="TraesNOR4A03G02043220.1"/>
    <property type="gene ID" value="TraesNOR4A03G02043220"/>
</dbReference>